<evidence type="ECO:0000313" key="2">
    <source>
        <dbReference type="EMBL" id="PJJ70572.1"/>
    </source>
</evidence>
<dbReference type="OrthoDB" id="7054907at2"/>
<dbReference type="PANTHER" id="PTHR43244">
    <property type="match status" value="1"/>
</dbReference>
<dbReference type="EMBL" id="PGFF01000001">
    <property type="protein sequence ID" value="PJJ70572.1"/>
    <property type="molecule type" value="Genomic_DNA"/>
</dbReference>
<reference evidence="2 3" key="1">
    <citation type="submission" date="2017-11" db="EMBL/GenBank/DDBJ databases">
        <title>Genomic Encyclopedia of Archaeal and Bacterial Type Strains, Phase II (KMG-II): From Individual Species to Whole Genera.</title>
        <authorList>
            <person name="Goeker M."/>
        </authorList>
    </citation>
    <scope>NUCLEOTIDE SEQUENCE [LARGE SCALE GENOMIC DNA]</scope>
    <source>
        <strain evidence="2 3">DSM 27393</strain>
    </source>
</reference>
<dbReference type="RefSeq" id="WP_100362978.1">
    <property type="nucleotide sequence ID" value="NZ_PGFF01000001.1"/>
</dbReference>
<proteinExistence type="predicted"/>
<dbReference type="SUPFAM" id="SSF51679">
    <property type="entry name" value="Bacterial luciferase-like"/>
    <property type="match status" value="1"/>
</dbReference>
<organism evidence="2 3">
    <name type="scientific">Diaminobutyricimonas aerilata</name>
    <dbReference type="NCBI Taxonomy" id="1162967"/>
    <lineage>
        <taxon>Bacteria</taxon>
        <taxon>Bacillati</taxon>
        <taxon>Actinomycetota</taxon>
        <taxon>Actinomycetes</taxon>
        <taxon>Micrococcales</taxon>
        <taxon>Microbacteriaceae</taxon>
        <taxon>Diaminobutyricimonas</taxon>
    </lineage>
</organism>
<keyword evidence="2" id="KW-0560">Oxidoreductase</keyword>
<dbReference type="PANTHER" id="PTHR43244:SF2">
    <property type="entry name" value="CONSERVED HYPOTHETICAL ALANINE AND PROLINE-RICH PROTEIN"/>
    <property type="match status" value="1"/>
</dbReference>
<name>A0A2M9CFE2_9MICO</name>
<keyword evidence="3" id="KW-1185">Reference proteome</keyword>
<dbReference type="Proteomes" id="UP000228758">
    <property type="component" value="Unassembled WGS sequence"/>
</dbReference>
<keyword evidence="2" id="KW-0503">Monooxygenase</keyword>
<dbReference type="InterPro" id="IPR050564">
    <property type="entry name" value="F420-G6PD/mer"/>
</dbReference>
<feature type="domain" description="Luciferase-like" evidence="1">
    <location>
        <begin position="119"/>
        <end position="208"/>
    </location>
</feature>
<dbReference type="InterPro" id="IPR011251">
    <property type="entry name" value="Luciferase-like_dom"/>
</dbReference>
<comment type="caution">
    <text evidence="2">The sequence shown here is derived from an EMBL/GenBank/DDBJ whole genome shotgun (WGS) entry which is preliminary data.</text>
</comment>
<dbReference type="InterPro" id="IPR036661">
    <property type="entry name" value="Luciferase-like_sf"/>
</dbReference>
<dbReference type="GO" id="GO:0016705">
    <property type="term" value="F:oxidoreductase activity, acting on paired donors, with incorporation or reduction of molecular oxygen"/>
    <property type="evidence" value="ECO:0007669"/>
    <property type="project" value="InterPro"/>
</dbReference>
<accession>A0A2M9CFE2</accession>
<evidence type="ECO:0000259" key="1">
    <source>
        <dbReference type="Pfam" id="PF00296"/>
    </source>
</evidence>
<feature type="domain" description="Luciferase-like" evidence="1">
    <location>
        <begin position="16"/>
        <end position="98"/>
    </location>
</feature>
<gene>
    <name evidence="2" type="ORF">CLV46_0094</name>
</gene>
<dbReference type="GO" id="GO:0004497">
    <property type="term" value="F:monooxygenase activity"/>
    <property type="evidence" value="ECO:0007669"/>
    <property type="project" value="UniProtKB-KW"/>
</dbReference>
<evidence type="ECO:0000313" key="3">
    <source>
        <dbReference type="Proteomes" id="UP000228758"/>
    </source>
</evidence>
<dbReference type="Gene3D" id="3.20.20.30">
    <property type="entry name" value="Luciferase-like domain"/>
    <property type="match status" value="2"/>
</dbReference>
<dbReference type="AlphaFoldDB" id="A0A2M9CFE2"/>
<dbReference type="Pfam" id="PF00296">
    <property type="entry name" value="Bac_luciferase"/>
    <property type="match status" value="2"/>
</dbReference>
<protein>
    <submittedName>
        <fullName evidence="2">Alkanesulfonate monooxygenase SsuD/methylene tetrahydromethanopterin reductase-like flavin-dependent oxidoreductase (Luciferase family)</fullName>
    </submittedName>
</protein>
<sequence>MKELGDVSLGLAGALGPDRIGRLAVEIERAGFFGLWVNDTPGGDALTALAAAARVTSRIRLGAGVIALDRRPAEQIAAALGDLPQERLVLGLGVGRGSRGSLDGMRDAVALLRERTEASVVVGALGPRMRGLAARVGDGVLLNWLPAAAADEQRAELQRVAADAGRPAPRTILYVRTIVDDAARPALEREAARYGGVPAYAANFERLGVEPIDTTLTPPLEEGIRTYRGAVDELVLRAITADDAEPSYARFIETAAAALA</sequence>